<evidence type="ECO:0000256" key="4">
    <source>
        <dbReference type="SAM" id="MobiDB-lite"/>
    </source>
</evidence>
<dbReference type="CDD" id="cd14473">
    <property type="entry name" value="FERM_B-lobe"/>
    <property type="match status" value="1"/>
</dbReference>
<dbReference type="Gene3D" id="1.25.40.530">
    <property type="entry name" value="MyTH4 domain"/>
    <property type="match status" value="1"/>
</dbReference>
<dbReference type="InterPro" id="IPR019749">
    <property type="entry name" value="Band_41_domain"/>
</dbReference>
<dbReference type="InterPro" id="IPR014352">
    <property type="entry name" value="FERM/acyl-CoA-bd_prot_sf"/>
</dbReference>
<organism evidence="8 9">
    <name type="scientific">Caenorhabditis japonica</name>
    <dbReference type="NCBI Taxonomy" id="281687"/>
    <lineage>
        <taxon>Eukaryota</taxon>
        <taxon>Metazoa</taxon>
        <taxon>Ecdysozoa</taxon>
        <taxon>Nematoda</taxon>
        <taxon>Chromadorea</taxon>
        <taxon>Rhabditida</taxon>
        <taxon>Rhabditina</taxon>
        <taxon>Rhabditomorpha</taxon>
        <taxon>Rhabditoidea</taxon>
        <taxon>Rhabditidae</taxon>
        <taxon>Peloderinae</taxon>
        <taxon>Caenorhabditis</taxon>
    </lineage>
</organism>
<dbReference type="GO" id="GO:0005856">
    <property type="term" value="C:cytoskeleton"/>
    <property type="evidence" value="ECO:0007669"/>
    <property type="project" value="InterPro"/>
</dbReference>
<reference evidence="8" key="2">
    <citation type="submission" date="2022-06" db="UniProtKB">
        <authorList>
            <consortium name="EnsemblMetazoa"/>
        </authorList>
    </citation>
    <scope>IDENTIFICATION</scope>
    <source>
        <strain evidence="8">DF5081</strain>
    </source>
</reference>
<feature type="compositionally biased region" description="Low complexity" evidence="4">
    <location>
        <begin position="129"/>
        <end position="138"/>
    </location>
</feature>
<dbReference type="InterPro" id="IPR000857">
    <property type="entry name" value="MyTH4_dom"/>
</dbReference>
<dbReference type="PANTHER" id="PTHR22903">
    <property type="entry name" value="PLEKHH PROTEIN"/>
    <property type="match status" value="1"/>
</dbReference>
<dbReference type="InterPro" id="IPR011993">
    <property type="entry name" value="PH-like_dom_sf"/>
</dbReference>
<dbReference type="CDD" id="cd00821">
    <property type="entry name" value="PH"/>
    <property type="match status" value="1"/>
</dbReference>
<evidence type="ECO:0000313" key="9">
    <source>
        <dbReference type="Proteomes" id="UP000005237"/>
    </source>
</evidence>
<keyword evidence="9" id="KW-1185">Reference proteome</keyword>
<feature type="compositionally biased region" description="Low complexity" evidence="4">
    <location>
        <begin position="277"/>
        <end position="293"/>
    </location>
</feature>
<dbReference type="AlphaFoldDB" id="A0A8R1HYD3"/>
<feature type="compositionally biased region" description="Polar residues" evidence="4">
    <location>
        <begin position="324"/>
        <end position="338"/>
    </location>
</feature>
<feature type="domain" description="FERM" evidence="6">
    <location>
        <begin position="770"/>
        <end position="1087"/>
    </location>
</feature>
<dbReference type="InterPro" id="IPR000299">
    <property type="entry name" value="FERM_domain"/>
</dbReference>
<evidence type="ECO:0000259" key="6">
    <source>
        <dbReference type="PROSITE" id="PS50057"/>
    </source>
</evidence>
<feature type="domain" description="PH" evidence="5">
    <location>
        <begin position="456"/>
        <end position="571"/>
    </location>
</feature>
<dbReference type="EnsemblMetazoa" id="CJA09666.1">
    <property type="protein sequence ID" value="CJA09666.1"/>
    <property type="gene ID" value="WBGene00128869"/>
</dbReference>
<feature type="region of interest" description="Disordered" evidence="4">
    <location>
        <begin position="511"/>
        <end position="537"/>
    </location>
</feature>
<feature type="coiled-coil region" evidence="3">
    <location>
        <begin position="25"/>
        <end position="52"/>
    </location>
</feature>
<accession>A0A8R1HYD3</accession>
<dbReference type="SUPFAM" id="SSF47031">
    <property type="entry name" value="Second domain of FERM"/>
    <property type="match status" value="1"/>
</dbReference>
<dbReference type="Pfam" id="PF00373">
    <property type="entry name" value="FERM_M"/>
    <property type="match status" value="1"/>
</dbReference>
<dbReference type="InterPro" id="IPR001849">
    <property type="entry name" value="PH_domain"/>
</dbReference>
<feature type="domain" description="MyTH4" evidence="7">
    <location>
        <begin position="605"/>
        <end position="759"/>
    </location>
</feature>
<evidence type="ECO:0000256" key="3">
    <source>
        <dbReference type="SAM" id="Coils"/>
    </source>
</evidence>
<dbReference type="Gene3D" id="1.20.80.10">
    <property type="match status" value="1"/>
</dbReference>
<dbReference type="Gene3D" id="2.30.29.30">
    <property type="entry name" value="Pleckstrin-homology domain (PH domain)/Phosphotyrosine-binding domain (PTB)"/>
    <property type="match status" value="2"/>
</dbReference>
<dbReference type="Pfam" id="PF00169">
    <property type="entry name" value="PH"/>
    <property type="match status" value="1"/>
</dbReference>
<evidence type="ECO:0000313" key="8">
    <source>
        <dbReference type="EnsemblMetazoa" id="CJA09666.1"/>
    </source>
</evidence>
<dbReference type="SMART" id="SM00139">
    <property type="entry name" value="MyTH4"/>
    <property type="match status" value="1"/>
</dbReference>
<sequence length="1091" mass="124333">MDSSTPSPLRSPEDEDLAAKSSRIRLWVTKRMKELENQNERLRAQNLRCTTQLQMLRSFTEKSRKIKADMEMSRSITGTLPVLRDDNRVSDDSGLTSDDADRKQMSTSISECTPRVQRKTNRTIIKNTSQGSSTSESSPCEEERPMPLPRRIHDTSNERDSLNSYADDYEYDIEETAFERSVIKNGKCADYVNLYEFVAIKDDKVVYSEIVKNRSSEKEVSPALPSHQPKHWETRLIQAAEKCLSVVDGADSEGTSVGPYCVSDLIHRSSDHQRTESPSSVKSSKFSRNSSARVSSHHSCEETAYAIRDLSVRSDYYTPPDASSRCSGGTPNSRTSLIPSRETIEKAGYWTYLTDNRIKSLKRRYVLLRNGQLHFYRKHGSRDEEPVTKLNVADIRSVSKIEQQGAAYAFQLITATEKMNFMTESEKTTQEWVTTISAAIKATTLQEMASRVTPIDAAISGWMTRVKCGISKKVFGALVNQKLMFFKNSNDLVPNGFICLQGAQICEKHNGPEEYSGSSDEQLETSKEHPNQRKTNDSLCVQIANEDPVYLVLRTSEEKEKWLYFLKAASGSSALWGTPFEILVQRMMAENVSDDSDLWKDLLFTSGEEIPKDTMTSVQPSEKKKTLEISRACQLFVSVLMRPQAVQYHIDLAQNILSTAVQHEYLKNEVYAQLIKLTNETMPFGLQGWKLLALTIPLFIPKQYSLLWLLRKHISRWVTQPEESDESRMAIFCESALDRCIRVGGRQEGPSRLEVTSILTRDVTRTKFPHSISVKLPNSEYQIVEFDGSTEIGQCLSSLCLKLGMRPALLSGYALYIDDPQTHNVSLLKGKQKLCDALSSWEVRSRDAHRGRVTSDCAAALSLRMRHYWSHLTMTETPIERQFLAWRAAEEIVKGRIPLSNNLVESLCALYAQMVFGDVPNQNMTDQQFEFISQRFYPTRLIDVTCIKSLRVQIKSNWEELIGMSEQECVRVILQVLCKWPLFGSDLHEASMRTDNERKVYLALNDHAVCIIDRRHFDLIRKIPYSSLSTFGQFQQDFMLTIIRPLAPGAHPEEAPKERLTFSMRKSEIEQLTLHLAEYIRCQKLVWKVSK</sequence>
<dbReference type="PROSITE" id="PS50003">
    <property type="entry name" value="PH_DOMAIN"/>
    <property type="match status" value="2"/>
</dbReference>
<dbReference type="CDD" id="cd17094">
    <property type="entry name" value="FERM_F1_Max1_like"/>
    <property type="match status" value="1"/>
</dbReference>
<keyword evidence="1" id="KW-0677">Repeat</keyword>
<dbReference type="SUPFAM" id="SSF50729">
    <property type="entry name" value="PH domain-like"/>
    <property type="match status" value="2"/>
</dbReference>
<evidence type="ECO:0000256" key="1">
    <source>
        <dbReference type="ARBA" id="ARBA00022737"/>
    </source>
</evidence>
<feature type="compositionally biased region" description="Basic and acidic residues" evidence="4">
    <location>
        <begin position="524"/>
        <end position="536"/>
    </location>
</feature>
<feature type="compositionally biased region" description="Basic and acidic residues" evidence="4">
    <location>
        <begin position="141"/>
        <end position="161"/>
    </location>
</feature>
<feature type="region of interest" description="Disordered" evidence="4">
    <location>
        <begin position="318"/>
        <end position="338"/>
    </location>
</feature>
<dbReference type="InterPro" id="IPR019748">
    <property type="entry name" value="FERM_central"/>
</dbReference>
<dbReference type="SMART" id="SM00233">
    <property type="entry name" value="PH"/>
    <property type="match status" value="2"/>
</dbReference>
<dbReference type="Proteomes" id="UP000005237">
    <property type="component" value="Unassembled WGS sequence"/>
</dbReference>
<name>A0A8R1HYD3_CAEJA</name>
<proteinExistence type="predicted"/>
<evidence type="ECO:0000259" key="5">
    <source>
        <dbReference type="PROSITE" id="PS50003"/>
    </source>
</evidence>
<keyword evidence="2 3" id="KW-0175">Coiled coil</keyword>
<dbReference type="PROSITE" id="PS51016">
    <property type="entry name" value="MYTH4"/>
    <property type="match status" value="1"/>
</dbReference>
<dbReference type="SMART" id="SM00295">
    <property type="entry name" value="B41"/>
    <property type="match status" value="1"/>
</dbReference>
<dbReference type="InterPro" id="IPR035963">
    <property type="entry name" value="FERM_2"/>
</dbReference>
<dbReference type="PANTHER" id="PTHR22903:SF8">
    <property type="entry name" value="MAX-1A"/>
    <property type="match status" value="1"/>
</dbReference>
<dbReference type="PROSITE" id="PS50057">
    <property type="entry name" value="FERM_3"/>
    <property type="match status" value="1"/>
</dbReference>
<reference evidence="9" key="1">
    <citation type="submission" date="2010-08" db="EMBL/GenBank/DDBJ databases">
        <authorList>
            <consortium name="Caenorhabditis japonica Sequencing Consortium"/>
            <person name="Wilson R.K."/>
        </authorList>
    </citation>
    <scope>NUCLEOTIDE SEQUENCE [LARGE SCALE GENOMIC DNA]</scope>
    <source>
        <strain evidence="9">DF5081</strain>
    </source>
</reference>
<protein>
    <submittedName>
        <fullName evidence="8">Uncharacterized protein</fullName>
    </submittedName>
</protein>
<evidence type="ECO:0000259" key="7">
    <source>
        <dbReference type="PROSITE" id="PS51016"/>
    </source>
</evidence>
<dbReference type="Gene3D" id="3.10.20.90">
    <property type="entry name" value="Phosphatidylinositol 3-kinase Catalytic Subunit, Chain A, domain 1"/>
    <property type="match status" value="1"/>
</dbReference>
<feature type="region of interest" description="Disordered" evidence="4">
    <location>
        <begin position="268"/>
        <end position="293"/>
    </location>
</feature>
<feature type="region of interest" description="Disordered" evidence="4">
    <location>
        <begin position="77"/>
        <end position="162"/>
    </location>
</feature>
<dbReference type="Pfam" id="PF00784">
    <property type="entry name" value="MyTH4"/>
    <property type="match status" value="1"/>
</dbReference>
<dbReference type="InterPro" id="IPR038185">
    <property type="entry name" value="MyTH4_dom_sf"/>
</dbReference>
<evidence type="ECO:0000256" key="2">
    <source>
        <dbReference type="ARBA" id="ARBA00023054"/>
    </source>
</evidence>
<feature type="domain" description="PH" evidence="5">
    <location>
        <begin position="343"/>
        <end position="441"/>
    </location>
</feature>
<dbReference type="Pfam" id="PF21989">
    <property type="entry name" value="RA_2"/>
    <property type="match status" value="1"/>
</dbReference>